<evidence type="ECO:0000313" key="2">
    <source>
        <dbReference type="Proteomes" id="UP001156882"/>
    </source>
</evidence>
<protein>
    <recommendedName>
        <fullName evidence="3">Alpha/beta hydrolase</fullName>
    </recommendedName>
</protein>
<organism evidence="1 2">
    <name type="scientific">Labrys miyagiensis</name>
    <dbReference type="NCBI Taxonomy" id="346912"/>
    <lineage>
        <taxon>Bacteria</taxon>
        <taxon>Pseudomonadati</taxon>
        <taxon>Pseudomonadota</taxon>
        <taxon>Alphaproteobacteria</taxon>
        <taxon>Hyphomicrobiales</taxon>
        <taxon>Xanthobacteraceae</taxon>
        <taxon>Labrys</taxon>
    </lineage>
</organism>
<dbReference type="InterPro" id="IPR029058">
    <property type="entry name" value="AB_hydrolase_fold"/>
</dbReference>
<reference evidence="2" key="1">
    <citation type="journal article" date="2019" name="Int. J. Syst. Evol. Microbiol.">
        <title>The Global Catalogue of Microorganisms (GCM) 10K type strain sequencing project: providing services to taxonomists for standard genome sequencing and annotation.</title>
        <authorList>
            <consortium name="The Broad Institute Genomics Platform"/>
            <consortium name="The Broad Institute Genome Sequencing Center for Infectious Disease"/>
            <person name="Wu L."/>
            <person name="Ma J."/>
        </authorList>
    </citation>
    <scope>NUCLEOTIDE SEQUENCE [LARGE SCALE GENOMIC DNA]</scope>
    <source>
        <strain evidence="2">NBRC 101365</strain>
    </source>
</reference>
<dbReference type="Proteomes" id="UP001156882">
    <property type="component" value="Unassembled WGS sequence"/>
</dbReference>
<dbReference type="RefSeq" id="WP_284311742.1">
    <property type="nucleotide sequence ID" value="NZ_BSPC01000015.1"/>
</dbReference>
<dbReference type="EMBL" id="BSPC01000015">
    <property type="protein sequence ID" value="GLS18876.1"/>
    <property type="molecule type" value="Genomic_DNA"/>
</dbReference>
<dbReference type="Gene3D" id="3.40.50.1820">
    <property type="entry name" value="alpha/beta hydrolase"/>
    <property type="match status" value="1"/>
</dbReference>
<evidence type="ECO:0000313" key="1">
    <source>
        <dbReference type="EMBL" id="GLS18876.1"/>
    </source>
</evidence>
<evidence type="ECO:0008006" key="3">
    <source>
        <dbReference type="Google" id="ProtNLM"/>
    </source>
</evidence>
<accession>A0ABQ6CKX1</accession>
<comment type="caution">
    <text evidence="1">The sequence shown here is derived from an EMBL/GenBank/DDBJ whole genome shotgun (WGS) entry which is preliminary data.</text>
</comment>
<proteinExistence type="predicted"/>
<name>A0ABQ6CKX1_9HYPH</name>
<sequence>MFGEWAALQPVPTDVVTRDIRIPSYDGEPILLRWFEKSGPQPGSAALYLHGGGMLLGSVDVYDKIQGATSRRVACPFSL</sequence>
<keyword evidence="2" id="KW-1185">Reference proteome</keyword>
<gene>
    <name evidence="1" type="ORF">GCM10007874_18930</name>
</gene>
<dbReference type="SUPFAM" id="SSF53474">
    <property type="entry name" value="alpha/beta-Hydrolases"/>
    <property type="match status" value="1"/>
</dbReference>